<name>X1MQ66_9ZZZZ</name>
<proteinExistence type="predicted"/>
<accession>X1MQ66</accession>
<dbReference type="EMBL" id="BARV01004883">
    <property type="protein sequence ID" value="GAI08494.1"/>
    <property type="molecule type" value="Genomic_DNA"/>
</dbReference>
<organism evidence="1">
    <name type="scientific">marine sediment metagenome</name>
    <dbReference type="NCBI Taxonomy" id="412755"/>
    <lineage>
        <taxon>unclassified sequences</taxon>
        <taxon>metagenomes</taxon>
        <taxon>ecological metagenomes</taxon>
    </lineage>
</organism>
<feature type="non-terminal residue" evidence="1">
    <location>
        <position position="1"/>
    </location>
</feature>
<gene>
    <name evidence="1" type="ORF">S06H3_10519</name>
</gene>
<sequence length="54" mass="6483">FFILTKAHISALKEIPTILRKRKLIQKNKKITNKEIRNLFKKYSLKISELTLRD</sequence>
<protein>
    <submittedName>
        <fullName evidence="1">Uncharacterized protein</fullName>
    </submittedName>
</protein>
<evidence type="ECO:0000313" key="1">
    <source>
        <dbReference type="EMBL" id="GAI08494.1"/>
    </source>
</evidence>
<dbReference type="AlphaFoldDB" id="X1MQ66"/>
<comment type="caution">
    <text evidence="1">The sequence shown here is derived from an EMBL/GenBank/DDBJ whole genome shotgun (WGS) entry which is preliminary data.</text>
</comment>
<reference evidence="1" key="1">
    <citation type="journal article" date="2014" name="Front. Microbiol.">
        <title>High frequency of phylogenetically diverse reductive dehalogenase-homologous genes in deep subseafloor sedimentary metagenomes.</title>
        <authorList>
            <person name="Kawai M."/>
            <person name="Futagami T."/>
            <person name="Toyoda A."/>
            <person name="Takaki Y."/>
            <person name="Nishi S."/>
            <person name="Hori S."/>
            <person name="Arai W."/>
            <person name="Tsubouchi T."/>
            <person name="Morono Y."/>
            <person name="Uchiyama I."/>
            <person name="Ito T."/>
            <person name="Fujiyama A."/>
            <person name="Inagaki F."/>
            <person name="Takami H."/>
        </authorList>
    </citation>
    <scope>NUCLEOTIDE SEQUENCE</scope>
    <source>
        <strain evidence="1">Expedition CK06-06</strain>
    </source>
</reference>